<keyword evidence="3" id="KW-1185">Reference proteome</keyword>
<evidence type="ECO:0000313" key="2">
    <source>
        <dbReference type="EMBL" id="WWY03164.1"/>
    </source>
</evidence>
<evidence type="ECO:0000313" key="3">
    <source>
        <dbReference type="Proteomes" id="UP001149607"/>
    </source>
</evidence>
<reference evidence="1" key="1">
    <citation type="submission" date="2022-10" db="EMBL/GenBank/DDBJ databases">
        <authorList>
            <person name="Boutroux M."/>
        </authorList>
    </citation>
    <scope>NUCLEOTIDE SEQUENCE</scope>
    <source>
        <strain evidence="1">51.81</strain>
    </source>
</reference>
<accession>A0A9X4ID23</accession>
<dbReference type="EMBL" id="CP146598">
    <property type="protein sequence ID" value="WWY03164.1"/>
    <property type="molecule type" value="Genomic_DNA"/>
</dbReference>
<dbReference type="RefSeq" id="WP_274584089.1">
    <property type="nucleotide sequence ID" value="NZ_CP146598.1"/>
</dbReference>
<sequence>MSDRPEANRVSNAAAAGRPVVQAVDPQSVFAEADKSIPIGFAPFGDLTHTDEIRAVFGLSEAELPDEMLTQRVYTREAEAALYALSPRLFGEWLPLSSANPALRGMVEVYVLYCIADKLCDILPLIAARTLSDSKATFQRFDNDLKAVIDHIRRRFAQAAKALADLMEKTAVRTTAPRFSGVRPRIDRVTGESY</sequence>
<organism evidence="1">
    <name type="scientific">Neisseria leonii</name>
    <dbReference type="NCBI Taxonomy" id="2995413"/>
    <lineage>
        <taxon>Bacteria</taxon>
        <taxon>Pseudomonadati</taxon>
        <taxon>Pseudomonadota</taxon>
        <taxon>Betaproteobacteria</taxon>
        <taxon>Neisseriales</taxon>
        <taxon>Neisseriaceae</taxon>
        <taxon>Neisseria</taxon>
    </lineage>
</organism>
<proteinExistence type="predicted"/>
<protein>
    <submittedName>
        <fullName evidence="1">Uncharacterized protein</fullName>
    </submittedName>
</protein>
<dbReference type="AlphaFoldDB" id="A0A9X4ID23"/>
<dbReference type="EMBL" id="JAPQFL010000001">
    <property type="protein sequence ID" value="MDD9326742.1"/>
    <property type="molecule type" value="Genomic_DNA"/>
</dbReference>
<name>A0A9X4ID23_9NEIS</name>
<dbReference type="Proteomes" id="UP001149607">
    <property type="component" value="Chromosome"/>
</dbReference>
<gene>
    <name evidence="1" type="ORF">ORY91_000109</name>
    <name evidence="2" type="ORF">V9W64_10860</name>
</gene>
<evidence type="ECO:0000313" key="1">
    <source>
        <dbReference type="EMBL" id="MDD9326742.1"/>
    </source>
</evidence>
<reference evidence="2" key="2">
    <citation type="submission" date="2024-02" db="EMBL/GenBank/DDBJ databases">
        <title>Neisseria leonii sp. nov.</title>
        <authorList>
            <person name="Boutroux M."/>
            <person name="Favre-Rochex S."/>
            <person name="Gorgette O."/>
            <person name="Touak G."/>
            <person name="Muhle E."/>
            <person name="Chesneau O."/>
            <person name="Clermont D."/>
            <person name="Rahi P."/>
        </authorList>
    </citation>
    <scope>NUCLEOTIDE SEQUENCE</scope>
    <source>
        <strain evidence="2">51.81</strain>
    </source>
</reference>